<evidence type="ECO:0000313" key="7">
    <source>
        <dbReference type="EMBL" id="KKK57026.1"/>
    </source>
</evidence>
<protein>
    <submittedName>
        <fullName evidence="7">Uncharacterized protein</fullName>
    </submittedName>
</protein>
<dbReference type="Gene3D" id="2.40.50.100">
    <property type="match status" value="1"/>
</dbReference>
<evidence type="ECO:0000256" key="2">
    <source>
        <dbReference type="SAM" id="MobiDB-lite"/>
    </source>
</evidence>
<feature type="domain" description="Heavy metal binding" evidence="4">
    <location>
        <begin position="82"/>
        <end position="107"/>
    </location>
</feature>
<dbReference type="GO" id="GO:0030288">
    <property type="term" value="C:outer membrane-bounded periplasmic space"/>
    <property type="evidence" value="ECO:0007669"/>
    <property type="project" value="TreeGrafter"/>
</dbReference>
<dbReference type="GO" id="GO:0046914">
    <property type="term" value="F:transition metal ion binding"/>
    <property type="evidence" value="ECO:0007669"/>
    <property type="project" value="TreeGrafter"/>
</dbReference>
<evidence type="ECO:0000256" key="1">
    <source>
        <dbReference type="ARBA" id="ARBA00022448"/>
    </source>
</evidence>
<feature type="compositionally biased region" description="Basic and acidic residues" evidence="2">
    <location>
        <begin position="1"/>
        <end position="14"/>
    </location>
</feature>
<dbReference type="PANTHER" id="PTHR30097:SF15">
    <property type="entry name" value="CATION EFFLUX SYSTEM PROTEIN CUSB"/>
    <property type="match status" value="1"/>
</dbReference>
<gene>
    <name evidence="7" type="ORF">LCGC14_3058630</name>
</gene>
<dbReference type="InterPro" id="IPR058790">
    <property type="entry name" value="BSH_CusB"/>
</dbReference>
<keyword evidence="3" id="KW-0472">Membrane</keyword>
<sequence length="342" mass="38135">MTNEPRSEHDRHEGNSGAASRQTAVRAVGRRTKKFWIVAVLLIVLFCGISAAVGVTAGFFLAQGAGDESDTSTPAQPAATIWTCSMHPQIELRKKGKCPICFMDLIPREPKDEDAPPRELKMSKAAVALADIQTQKVKRQFVTNTVRMVGKVDYDETRLSYIASRVPGRLDRLYVDYTGATVRKGDHLVYIYSPDLVVAQRELLQAYSHYLRSSEKKDSPGKNRVADTALSTLRSSEAKLRLLGVLEEQIEQIKRDGTPSDHLTIYAPTGGIVIHKNANEGMYVQTGTRIYTIADLSQVWVYLDAYESDIPWIRYGQEVKFSTESYPGEVFTGRVAFVDPML</sequence>
<evidence type="ECO:0000259" key="4">
    <source>
        <dbReference type="Pfam" id="PF19335"/>
    </source>
</evidence>
<dbReference type="AlphaFoldDB" id="A0A0F8ZAC0"/>
<feature type="non-terminal residue" evidence="7">
    <location>
        <position position="342"/>
    </location>
</feature>
<feature type="region of interest" description="Disordered" evidence="2">
    <location>
        <begin position="1"/>
        <end position="24"/>
    </location>
</feature>
<evidence type="ECO:0000259" key="6">
    <source>
        <dbReference type="Pfam" id="PF25954"/>
    </source>
</evidence>
<dbReference type="PANTHER" id="PTHR30097">
    <property type="entry name" value="CATION EFFLUX SYSTEM PROTEIN CUSB"/>
    <property type="match status" value="1"/>
</dbReference>
<dbReference type="InterPro" id="IPR058792">
    <property type="entry name" value="Beta-barrel_RND_2"/>
</dbReference>
<dbReference type="Pfam" id="PF19335">
    <property type="entry name" value="HMBD"/>
    <property type="match status" value="1"/>
</dbReference>
<organism evidence="7">
    <name type="scientific">marine sediment metagenome</name>
    <dbReference type="NCBI Taxonomy" id="412755"/>
    <lineage>
        <taxon>unclassified sequences</taxon>
        <taxon>metagenomes</taxon>
        <taxon>ecological metagenomes</taxon>
    </lineage>
</organism>
<feature type="domain" description="CusB-like beta-barrel" evidence="6">
    <location>
        <begin position="298"/>
        <end position="341"/>
    </location>
</feature>
<accession>A0A0F8ZAC0</accession>
<dbReference type="InterPro" id="IPR045800">
    <property type="entry name" value="HMBD"/>
</dbReference>
<keyword evidence="1" id="KW-0813">Transport</keyword>
<dbReference type="Gene3D" id="2.40.30.170">
    <property type="match status" value="1"/>
</dbReference>
<feature type="domain" description="CusB-like barrel-sandwich hybrid" evidence="5">
    <location>
        <begin position="161"/>
        <end position="294"/>
    </location>
</feature>
<keyword evidence="3" id="KW-0812">Transmembrane</keyword>
<dbReference type="GO" id="GO:0060003">
    <property type="term" value="P:copper ion export"/>
    <property type="evidence" value="ECO:0007669"/>
    <property type="project" value="TreeGrafter"/>
</dbReference>
<dbReference type="Pfam" id="PF25919">
    <property type="entry name" value="BSH_CusB"/>
    <property type="match status" value="1"/>
</dbReference>
<feature type="transmembrane region" description="Helical" evidence="3">
    <location>
        <begin position="35"/>
        <end position="62"/>
    </location>
</feature>
<comment type="caution">
    <text evidence="7">The sequence shown here is derived from an EMBL/GenBank/DDBJ whole genome shotgun (WGS) entry which is preliminary data.</text>
</comment>
<dbReference type="EMBL" id="LAZR01064696">
    <property type="protein sequence ID" value="KKK57026.1"/>
    <property type="molecule type" value="Genomic_DNA"/>
</dbReference>
<proteinExistence type="predicted"/>
<dbReference type="GO" id="GO:0015679">
    <property type="term" value="P:plasma membrane copper ion transport"/>
    <property type="evidence" value="ECO:0007669"/>
    <property type="project" value="TreeGrafter"/>
</dbReference>
<dbReference type="InterPro" id="IPR051909">
    <property type="entry name" value="MFP_Cation_Efflux"/>
</dbReference>
<dbReference type="SUPFAM" id="SSF111369">
    <property type="entry name" value="HlyD-like secretion proteins"/>
    <property type="match status" value="1"/>
</dbReference>
<evidence type="ECO:0000259" key="5">
    <source>
        <dbReference type="Pfam" id="PF25919"/>
    </source>
</evidence>
<reference evidence="7" key="1">
    <citation type="journal article" date="2015" name="Nature">
        <title>Complex archaea that bridge the gap between prokaryotes and eukaryotes.</title>
        <authorList>
            <person name="Spang A."/>
            <person name="Saw J.H."/>
            <person name="Jorgensen S.L."/>
            <person name="Zaremba-Niedzwiedzka K."/>
            <person name="Martijn J."/>
            <person name="Lind A.E."/>
            <person name="van Eijk R."/>
            <person name="Schleper C."/>
            <person name="Guy L."/>
            <person name="Ettema T.J."/>
        </authorList>
    </citation>
    <scope>NUCLEOTIDE SEQUENCE</scope>
</reference>
<dbReference type="Pfam" id="PF25954">
    <property type="entry name" value="Beta-barrel_RND_2"/>
    <property type="match status" value="1"/>
</dbReference>
<name>A0A0F8ZAC0_9ZZZZ</name>
<evidence type="ECO:0000256" key="3">
    <source>
        <dbReference type="SAM" id="Phobius"/>
    </source>
</evidence>
<keyword evidence="3" id="KW-1133">Transmembrane helix</keyword>